<name>A0A368NT20_9GAMM</name>
<dbReference type="Pfam" id="PF07103">
    <property type="entry name" value="DUF1365"/>
    <property type="match status" value="1"/>
</dbReference>
<protein>
    <submittedName>
        <fullName evidence="1">DUF1365 domain-containing protein</fullName>
    </submittedName>
</protein>
<reference evidence="1 2" key="1">
    <citation type="submission" date="2018-07" db="EMBL/GenBank/DDBJ databases">
        <title>Corallincola holothuriorum sp. nov., a new facultative anaerobe isolated from sea cucumber Apostichopus japonicus.</title>
        <authorList>
            <person name="Xia H."/>
        </authorList>
    </citation>
    <scope>NUCLEOTIDE SEQUENCE [LARGE SCALE GENOMIC DNA]</scope>
    <source>
        <strain evidence="1 2">C4</strain>
    </source>
</reference>
<accession>A0A368NT20</accession>
<sequence>MIGEGLYHGWVAHTRFAPKRHSFRYYLMMLYLDLDNEGKWPALVPWLGERRFSVAKFCADRHLSHRSESRLKQRVQSEVNALGGEGTLEKVFALCHPAYFGFHFSPINLYYCYRGEALVYILAEVSNTPWNERHRYLIDADNPSSVEKAFHVSPFMEMDQRYEWAIAEPTATLGFGVKNLQSDTVMFNANMQLKHQPLTRTNLKRIFLRIPLITFKIVFAIYWQALKIWLKGVPFIGHPSGKEVH</sequence>
<dbReference type="AlphaFoldDB" id="A0A368NT20"/>
<dbReference type="OrthoDB" id="9778801at2"/>
<dbReference type="InterPro" id="IPR010775">
    <property type="entry name" value="DUF1365"/>
</dbReference>
<dbReference type="EMBL" id="QPID01000001">
    <property type="protein sequence ID" value="RCU52629.1"/>
    <property type="molecule type" value="Genomic_DNA"/>
</dbReference>
<organism evidence="1 2">
    <name type="scientific">Corallincola holothuriorum</name>
    <dbReference type="NCBI Taxonomy" id="2282215"/>
    <lineage>
        <taxon>Bacteria</taxon>
        <taxon>Pseudomonadati</taxon>
        <taxon>Pseudomonadota</taxon>
        <taxon>Gammaproteobacteria</taxon>
        <taxon>Alteromonadales</taxon>
        <taxon>Psychromonadaceae</taxon>
        <taxon>Corallincola</taxon>
    </lineage>
</organism>
<dbReference type="Proteomes" id="UP000252558">
    <property type="component" value="Unassembled WGS sequence"/>
</dbReference>
<evidence type="ECO:0000313" key="2">
    <source>
        <dbReference type="Proteomes" id="UP000252558"/>
    </source>
</evidence>
<proteinExistence type="predicted"/>
<keyword evidence="2" id="KW-1185">Reference proteome</keyword>
<evidence type="ECO:0000313" key="1">
    <source>
        <dbReference type="EMBL" id="RCU52629.1"/>
    </source>
</evidence>
<gene>
    <name evidence="1" type="ORF">DU002_01265</name>
</gene>
<dbReference type="RefSeq" id="WP_114336537.1">
    <property type="nucleotide sequence ID" value="NZ_QPID01000001.1"/>
</dbReference>
<dbReference type="PANTHER" id="PTHR33973:SF4">
    <property type="entry name" value="OS07G0153300 PROTEIN"/>
    <property type="match status" value="1"/>
</dbReference>
<dbReference type="PANTHER" id="PTHR33973">
    <property type="entry name" value="OS07G0153300 PROTEIN"/>
    <property type="match status" value="1"/>
</dbReference>
<comment type="caution">
    <text evidence="1">The sequence shown here is derived from an EMBL/GenBank/DDBJ whole genome shotgun (WGS) entry which is preliminary data.</text>
</comment>